<dbReference type="AlphaFoldDB" id="A0A225UX53"/>
<comment type="caution">
    <text evidence="2">The sequence shown here is derived from an EMBL/GenBank/DDBJ whole genome shotgun (WGS) entry which is preliminary data.</text>
</comment>
<organism evidence="2 3">
    <name type="scientific">Phytophthora megakarya</name>
    <dbReference type="NCBI Taxonomy" id="4795"/>
    <lineage>
        <taxon>Eukaryota</taxon>
        <taxon>Sar</taxon>
        <taxon>Stramenopiles</taxon>
        <taxon>Oomycota</taxon>
        <taxon>Peronosporomycetes</taxon>
        <taxon>Peronosporales</taxon>
        <taxon>Peronosporaceae</taxon>
        <taxon>Phytophthora</taxon>
    </lineage>
</organism>
<protein>
    <submittedName>
        <fullName evidence="2">Uncharacterized protein</fullName>
    </submittedName>
</protein>
<reference evidence="3" key="1">
    <citation type="submission" date="2017-03" db="EMBL/GenBank/DDBJ databases">
        <title>Phytopthora megakarya and P. palmivora, two closely related causual agents of cacao black pod achieved similar genome size and gene model numbers by different mechanisms.</title>
        <authorList>
            <person name="Ali S."/>
            <person name="Shao J."/>
            <person name="Larry D.J."/>
            <person name="Kronmiller B."/>
            <person name="Shen D."/>
            <person name="Strem M.D."/>
            <person name="Melnick R.L."/>
            <person name="Guiltinan M.J."/>
            <person name="Tyler B.M."/>
            <person name="Meinhardt L.W."/>
            <person name="Bailey B.A."/>
        </authorList>
    </citation>
    <scope>NUCLEOTIDE SEQUENCE [LARGE SCALE GENOMIC DNA]</scope>
    <source>
        <strain evidence="3">zdho120</strain>
    </source>
</reference>
<dbReference type="EMBL" id="NBNE01009776">
    <property type="protein sequence ID" value="OWY98075.1"/>
    <property type="molecule type" value="Genomic_DNA"/>
</dbReference>
<dbReference type="Proteomes" id="UP000198211">
    <property type="component" value="Unassembled WGS sequence"/>
</dbReference>
<feature type="region of interest" description="Disordered" evidence="1">
    <location>
        <begin position="99"/>
        <end position="197"/>
    </location>
</feature>
<gene>
    <name evidence="2" type="ORF">PHMEG_00031252</name>
</gene>
<feature type="compositionally biased region" description="Polar residues" evidence="1">
    <location>
        <begin position="180"/>
        <end position="197"/>
    </location>
</feature>
<feature type="region of interest" description="Disordered" evidence="1">
    <location>
        <begin position="244"/>
        <end position="289"/>
    </location>
</feature>
<feature type="compositionally biased region" description="Low complexity" evidence="1">
    <location>
        <begin position="156"/>
        <end position="168"/>
    </location>
</feature>
<feature type="compositionally biased region" description="Basic and acidic residues" evidence="1">
    <location>
        <begin position="244"/>
        <end position="266"/>
    </location>
</feature>
<feature type="compositionally biased region" description="Polar residues" evidence="1">
    <location>
        <begin position="127"/>
        <end position="145"/>
    </location>
</feature>
<proteinExistence type="predicted"/>
<evidence type="ECO:0000256" key="1">
    <source>
        <dbReference type="SAM" id="MobiDB-lite"/>
    </source>
</evidence>
<evidence type="ECO:0000313" key="3">
    <source>
        <dbReference type="Proteomes" id="UP000198211"/>
    </source>
</evidence>
<sequence length="289" mass="31655">WSEARISKVHPELIQLVCDDLQRLLSVKLLEWRQPISEATRRLLPPGEIDVQMTVSDGQTSKSAVMVDDYPEDQGGDAVMTTQEAQLLGQVFARQVMESGLRRSRSPQSSVGEPEPKRPQHQPPRPNMSSIPSASTLQSYPSSDATIRGVKREVPSANSVRSSSGFSSGIFRATGGSDESLPSATSGSRVSRDSASGSAGWSFGIGAGTHMPFAGVMPRVMTAQETGGTVPIEGYVQTYIPPENRRRVPLEIDQHDVEMSDPEPQRKSSRPPNVERRRSHSRRSDLPRR</sequence>
<keyword evidence="3" id="KW-1185">Reference proteome</keyword>
<feature type="non-terminal residue" evidence="2">
    <location>
        <position position="1"/>
    </location>
</feature>
<accession>A0A225UX53</accession>
<name>A0A225UX53_9STRA</name>
<evidence type="ECO:0000313" key="2">
    <source>
        <dbReference type="EMBL" id="OWY98075.1"/>
    </source>
</evidence>